<evidence type="ECO:0000256" key="1">
    <source>
        <dbReference type="SAM" id="SignalP"/>
    </source>
</evidence>
<sequence length="701" mass="75795">MQRLGVGRWILAMGMMGIGLGAAPAAPSFYAVEQQIGKIRETWAKPGAVAQPNAQGWNAFFDALVGELKNYSVLPSENDRLAALNSAYQMSVALKGTTWIPAAELREELRAWLRPRVRLAWAERRLVDRVKGLPQVPDPSVQQNRERWVKFVGTSLGDALRQYEGANTVSQRQLALKHLYTALNSLHANNQSRPWVPSVELQAALDDLYNVPNLDLSADASTVAPALSADVVQSGPIYRKGYVSQVTAGPKTGFGLLSSDEGIAFYNSQLATSVTPITDFQNQVQQDRRGRRAANLYYFTATSMDQSQITVTAVLTPNGLRLGPEYQHNVSAMFSSFQQPGKGLGRFFASLLGFNQARIEKQVAEGAIGKIAENVVREAAELGGERIAEAQAQKNAQIAQYLLFGRNAATIRNLLITGLTLRSRPENVLLGGRIQWLNASEQVGGDAPQPAKFAVPDAGVSADLHLGSILTSLIRGYLQSEPARSVNNLMVITKKPVPNAPPAEGVEIKPDSDFATYLKAVNAARAAGDPNVMAIRVKKPTTPPDFAADARGYLVALVNDFQIEVPVPPEMTRGGLFGPPAQVYRITSPQAEFVISFKVTPQTETSPVRLAGKIEGFDPGPAARIYTINEDENKATPLSPLASVAIMSGVRTKLQGRPIDLPLSNLKLQGFAIREVSPLEPSGWIRVNLIRTSASPAAGVR</sequence>
<gene>
    <name evidence="2" type="ORF">V5E97_32290</name>
</gene>
<dbReference type="AlphaFoldDB" id="A0AAU7CD13"/>
<accession>A0AAU7CD13</accession>
<reference evidence="2" key="1">
    <citation type="submission" date="2024-05" db="EMBL/GenBank/DDBJ databases">
        <title>Planctomycetes of the genus Singulisphaera possess chitinolytic capabilities.</title>
        <authorList>
            <person name="Ivanova A."/>
        </authorList>
    </citation>
    <scope>NUCLEOTIDE SEQUENCE</scope>
    <source>
        <strain evidence="2">Ch08T</strain>
    </source>
</reference>
<proteinExistence type="predicted"/>
<organism evidence="2">
    <name type="scientific">Singulisphaera sp. Ch08</name>
    <dbReference type="NCBI Taxonomy" id="3120278"/>
    <lineage>
        <taxon>Bacteria</taxon>
        <taxon>Pseudomonadati</taxon>
        <taxon>Planctomycetota</taxon>
        <taxon>Planctomycetia</taxon>
        <taxon>Isosphaerales</taxon>
        <taxon>Isosphaeraceae</taxon>
        <taxon>Singulisphaera</taxon>
    </lineage>
</organism>
<feature type="signal peptide" evidence="1">
    <location>
        <begin position="1"/>
        <end position="25"/>
    </location>
</feature>
<dbReference type="RefSeq" id="WP_406695694.1">
    <property type="nucleotide sequence ID" value="NZ_CP155447.1"/>
</dbReference>
<evidence type="ECO:0000313" key="2">
    <source>
        <dbReference type="EMBL" id="XBH02953.1"/>
    </source>
</evidence>
<keyword evidence="1" id="KW-0732">Signal</keyword>
<dbReference type="EMBL" id="CP155447">
    <property type="protein sequence ID" value="XBH02953.1"/>
    <property type="molecule type" value="Genomic_DNA"/>
</dbReference>
<protein>
    <submittedName>
        <fullName evidence="2">Uncharacterized protein</fullName>
    </submittedName>
</protein>
<name>A0AAU7CD13_9BACT</name>
<feature type="chain" id="PRO_5043683414" evidence="1">
    <location>
        <begin position="26"/>
        <end position="701"/>
    </location>
</feature>